<sequence length="179" mass="19830">MTLWLGALVTLLLGAPVVPDDPRERVHQAKELVFARANAEIALKTEVFQHMVGREAFDWSVDLDEGFIRFTAPSYVASAPVQVIGTYNTRDGTFLWAWDHPSIPESRRADAKLARQFGELQNLSQYTTRKVSCTEGEAWQFTAVASYLAGATGTYRGKSGPTLIYMTFGKLTVSPKKPS</sequence>
<evidence type="ECO:0000313" key="1">
    <source>
        <dbReference type="EMBL" id="NJB99007.1"/>
    </source>
</evidence>
<evidence type="ECO:0000313" key="2">
    <source>
        <dbReference type="Proteomes" id="UP000531251"/>
    </source>
</evidence>
<dbReference type="EMBL" id="JAATJB010000012">
    <property type="protein sequence ID" value="NJB99007.1"/>
    <property type="molecule type" value="Genomic_DNA"/>
</dbReference>
<dbReference type="Pfam" id="PF21813">
    <property type="entry name" value="DUF6882"/>
    <property type="match status" value="1"/>
</dbReference>
<dbReference type="AlphaFoldDB" id="A0A7X5Y0V9"/>
<proteinExistence type="predicted"/>
<comment type="caution">
    <text evidence="1">The sequence shown here is derived from an EMBL/GenBank/DDBJ whole genome shotgun (WGS) entry which is preliminary data.</text>
</comment>
<name>A0A7X5Y0V9_9SPHN</name>
<protein>
    <submittedName>
        <fullName evidence="1">Uncharacterized protein</fullName>
    </submittedName>
</protein>
<dbReference type="RefSeq" id="WP_125977480.1">
    <property type="nucleotide sequence ID" value="NZ_BAAADY010000015.1"/>
</dbReference>
<gene>
    <name evidence="1" type="ORF">GGR89_003347</name>
</gene>
<reference evidence="1 2" key="1">
    <citation type="submission" date="2020-03" db="EMBL/GenBank/DDBJ databases">
        <title>Genomic Encyclopedia of Type Strains, Phase IV (KMG-IV): sequencing the most valuable type-strain genomes for metagenomic binning, comparative biology and taxonomic classification.</title>
        <authorList>
            <person name="Goeker M."/>
        </authorList>
    </citation>
    <scope>NUCLEOTIDE SEQUENCE [LARGE SCALE GENOMIC DNA]</scope>
    <source>
        <strain evidence="1 2">DSM 7225</strain>
    </source>
</reference>
<dbReference type="InterPro" id="IPR049249">
    <property type="entry name" value="DUF6882"/>
</dbReference>
<accession>A0A7X5Y0V9</accession>
<organism evidence="1 2">
    <name type="scientific">Sphingomonas trueperi</name>
    <dbReference type="NCBI Taxonomy" id="53317"/>
    <lineage>
        <taxon>Bacteria</taxon>
        <taxon>Pseudomonadati</taxon>
        <taxon>Pseudomonadota</taxon>
        <taxon>Alphaproteobacteria</taxon>
        <taxon>Sphingomonadales</taxon>
        <taxon>Sphingomonadaceae</taxon>
        <taxon>Sphingomonas</taxon>
    </lineage>
</organism>
<dbReference type="Proteomes" id="UP000531251">
    <property type="component" value="Unassembled WGS sequence"/>
</dbReference>
<keyword evidence="2" id="KW-1185">Reference proteome</keyword>